<dbReference type="EMBL" id="SOIJ01000106">
    <property type="protein sequence ID" value="TET93453.1"/>
    <property type="molecule type" value="Genomic_DNA"/>
</dbReference>
<evidence type="ECO:0000313" key="3">
    <source>
        <dbReference type="EMBL" id="TET93453.1"/>
    </source>
</evidence>
<name>A0A523YPK2_UNCAE</name>
<dbReference type="Gene3D" id="3.90.226.30">
    <property type="match status" value="1"/>
</dbReference>
<dbReference type="Proteomes" id="UP000316925">
    <property type="component" value="Unassembled WGS sequence"/>
</dbReference>
<reference evidence="3 4" key="1">
    <citation type="submission" date="2019-03" db="EMBL/GenBank/DDBJ databases">
        <title>Metabolic potential of uncultured bacteria and archaea associated with petroleum seepage in deep-sea sediments.</title>
        <authorList>
            <person name="Dong X."/>
            <person name="Hubert C."/>
        </authorList>
    </citation>
    <scope>NUCLEOTIDE SEQUENCE [LARGE SCALE GENOMIC DNA]</scope>
    <source>
        <strain evidence="3">E29_bin28</strain>
    </source>
</reference>
<dbReference type="AlphaFoldDB" id="A0A523YPK2"/>
<dbReference type="GO" id="GO:0050043">
    <property type="term" value="F:lactate racemase activity"/>
    <property type="evidence" value="ECO:0007669"/>
    <property type="project" value="InterPro"/>
</dbReference>
<dbReference type="Pfam" id="PF21113">
    <property type="entry name" value="LarA_C"/>
    <property type="match status" value="1"/>
</dbReference>
<gene>
    <name evidence="3" type="ORF">E3J33_01830</name>
</gene>
<evidence type="ECO:0000259" key="2">
    <source>
        <dbReference type="Pfam" id="PF21113"/>
    </source>
</evidence>
<evidence type="ECO:0000259" key="1">
    <source>
        <dbReference type="Pfam" id="PF09861"/>
    </source>
</evidence>
<dbReference type="PANTHER" id="PTHR33171">
    <property type="entry name" value="LAR_N DOMAIN-CONTAINING PROTEIN"/>
    <property type="match status" value="1"/>
</dbReference>
<dbReference type="Gene3D" id="3.40.50.11440">
    <property type="match status" value="1"/>
</dbReference>
<feature type="domain" description="LarA-like N-terminal" evidence="1">
    <location>
        <begin position="7"/>
        <end position="202"/>
    </location>
</feature>
<dbReference type="InterPro" id="IPR048520">
    <property type="entry name" value="LarA_C"/>
</dbReference>
<dbReference type="InterPro" id="IPR043166">
    <property type="entry name" value="LarA-like_C"/>
</dbReference>
<sequence>MKVKLAYGKESLILDLPDDQVQIIEPKELEETSTTSETLENALEKPLAGSKLKDMVRNQKVCALVEDSTRNEPHWHQIEASAKRLKGAKHIQYIITTGSHDPETKGNLEVVGIIKEIAKRYRLNHTILIHDCERPTVTVGTTTRGTKVEVDPELLKVEVFFVTTNMKNHYFAGYCNAIKNFLPGCCSFETIEANHRLALEREASFGRHPWHYDPERRSNPVAEDMLEAMDLISQGRRVYAMATIGSKRLIWAAAGDVETVTREGIRVVDQTTSFYLKPSKYSIVSPGGYPDDETLYASQRGLDLVNNAILDKGEIIWLAACDGGYQGLAPSEKAKKFFYDSLTLDKSKDALAPEIKKNYRLFKQKAYKMARIIGRVNRVWLYSKLDERTVRAAHLNPTKNPQKIIDQWIRDNSQETILVFKDANKLAIYNAHLTKKEAEVSKSLFPRVAPANQSDGNRF</sequence>
<dbReference type="InterPro" id="IPR048068">
    <property type="entry name" value="LarA-like"/>
</dbReference>
<evidence type="ECO:0000313" key="4">
    <source>
        <dbReference type="Proteomes" id="UP000316925"/>
    </source>
</evidence>
<organism evidence="3 4">
    <name type="scientific">Aerophobetes bacterium</name>
    <dbReference type="NCBI Taxonomy" id="2030807"/>
    <lineage>
        <taxon>Bacteria</taxon>
        <taxon>Candidatus Aerophobota</taxon>
    </lineage>
</organism>
<feature type="domain" description="Lactate racemase C-terminal" evidence="2">
    <location>
        <begin position="278"/>
        <end position="406"/>
    </location>
</feature>
<dbReference type="InterPro" id="IPR018657">
    <property type="entry name" value="LarA-like_N"/>
</dbReference>
<accession>A0A523YPK2</accession>
<protein>
    <submittedName>
        <fullName evidence="3">DUF2088 domain-containing protein</fullName>
    </submittedName>
</protein>
<comment type="caution">
    <text evidence="3">The sequence shown here is derived from an EMBL/GenBank/DDBJ whole genome shotgun (WGS) entry which is preliminary data.</text>
</comment>
<proteinExistence type="predicted"/>
<dbReference type="PANTHER" id="PTHR33171:SF17">
    <property type="entry name" value="LARA-LIKE N-TERMINAL DOMAIN-CONTAINING PROTEIN"/>
    <property type="match status" value="1"/>
</dbReference>
<dbReference type="Pfam" id="PF09861">
    <property type="entry name" value="Lar_N"/>
    <property type="match status" value="1"/>
</dbReference>